<evidence type="ECO:0000256" key="2">
    <source>
        <dbReference type="ARBA" id="ARBA00006978"/>
    </source>
</evidence>
<dbReference type="HOGENOM" id="CLU_017518_2_1_1"/>
<accession>F4RZE9</accession>
<dbReference type="InterPro" id="IPR050495">
    <property type="entry name" value="ATG22/LtaA_families"/>
</dbReference>
<name>F4RZE9_MELLP</name>
<evidence type="ECO:0000256" key="5">
    <source>
        <dbReference type="ARBA" id="ARBA00022692"/>
    </source>
</evidence>
<dbReference type="eggNOG" id="ENOG502QTJZ">
    <property type="taxonomic scope" value="Eukaryota"/>
</dbReference>
<dbReference type="Proteomes" id="UP000001072">
    <property type="component" value="Unassembled WGS sequence"/>
</dbReference>
<keyword evidence="5 10" id="KW-0812">Transmembrane</keyword>
<protein>
    <recommendedName>
        <fullName evidence="10">Autophagy-related protein</fullName>
    </recommendedName>
</protein>
<keyword evidence="12" id="KW-1185">Reference proteome</keyword>
<gene>
    <name evidence="11" type="ORF">MELLADRAFT_38685</name>
</gene>
<evidence type="ECO:0000256" key="9">
    <source>
        <dbReference type="ARBA" id="ARBA00023136"/>
    </source>
</evidence>
<comment type="caution">
    <text evidence="10">Lacks conserved residue(s) required for the propagation of feature annotation.</text>
</comment>
<comment type="subcellular location">
    <subcellularLocation>
        <location evidence="1 10">Vacuole membrane</location>
        <topology evidence="1 10">Multi-pass membrane protein</topology>
    </subcellularLocation>
</comment>
<evidence type="ECO:0000256" key="7">
    <source>
        <dbReference type="ARBA" id="ARBA00022989"/>
    </source>
</evidence>
<evidence type="ECO:0000313" key="12">
    <source>
        <dbReference type="Proteomes" id="UP000001072"/>
    </source>
</evidence>
<comment type="similarity">
    <text evidence="2 10">Belongs to the ATG22 family.</text>
</comment>
<dbReference type="GeneID" id="18927739"/>
<keyword evidence="7 10" id="KW-1133">Transmembrane helix</keyword>
<dbReference type="PANTHER" id="PTHR23519:SF4">
    <property type="entry name" value="AUTOPHAGY-RELATED PROTEIN"/>
    <property type="match status" value="1"/>
</dbReference>
<dbReference type="AlphaFoldDB" id="F4RZE9"/>
<reference evidence="12" key="1">
    <citation type="journal article" date="2011" name="Proc. Natl. Acad. Sci. U.S.A.">
        <title>Obligate biotrophy features unraveled by the genomic analysis of rust fungi.</title>
        <authorList>
            <person name="Duplessis S."/>
            <person name="Cuomo C.A."/>
            <person name="Lin Y.-C."/>
            <person name="Aerts A."/>
            <person name="Tisserant E."/>
            <person name="Veneault-Fourrey C."/>
            <person name="Joly D.L."/>
            <person name="Hacquard S."/>
            <person name="Amselem J."/>
            <person name="Cantarel B.L."/>
            <person name="Chiu R."/>
            <person name="Coutinho P.M."/>
            <person name="Feau N."/>
            <person name="Field M."/>
            <person name="Frey P."/>
            <person name="Gelhaye E."/>
            <person name="Goldberg J."/>
            <person name="Grabherr M.G."/>
            <person name="Kodira C.D."/>
            <person name="Kohler A."/>
            <person name="Kuees U."/>
            <person name="Lindquist E.A."/>
            <person name="Lucas S.M."/>
            <person name="Mago R."/>
            <person name="Mauceli E."/>
            <person name="Morin E."/>
            <person name="Murat C."/>
            <person name="Pangilinan J.L."/>
            <person name="Park R."/>
            <person name="Pearson M."/>
            <person name="Quesneville H."/>
            <person name="Rouhier N."/>
            <person name="Sakthikumar S."/>
            <person name="Salamov A.A."/>
            <person name="Schmutz J."/>
            <person name="Selles B."/>
            <person name="Shapiro H."/>
            <person name="Tanguay P."/>
            <person name="Tuskan G.A."/>
            <person name="Henrissat B."/>
            <person name="Van de Peer Y."/>
            <person name="Rouze P."/>
            <person name="Ellis J.G."/>
            <person name="Dodds P.N."/>
            <person name="Schein J.E."/>
            <person name="Zhong S."/>
            <person name="Hamelin R.C."/>
            <person name="Grigoriev I.V."/>
            <person name="Szabo L.J."/>
            <person name="Martin F."/>
        </authorList>
    </citation>
    <scope>NUCLEOTIDE SEQUENCE [LARGE SCALE GENOMIC DNA]</scope>
    <source>
        <strain evidence="12">98AG31 / pathotype 3-4-7</strain>
    </source>
</reference>
<dbReference type="InterPro" id="IPR036259">
    <property type="entry name" value="MFS_trans_sf"/>
</dbReference>
<dbReference type="EMBL" id="GL883132">
    <property type="protein sequence ID" value="EGG02267.1"/>
    <property type="molecule type" value="Genomic_DNA"/>
</dbReference>
<dbReference type="RefSeq" id="XP_007414524.1">
    <property type="nucleotide sequence ID" value="XM_007414462.1"/>
</dbReference>
<keyword evidence="6 10" id="KW-0029">Amino-acid transport</keyword>
<evidence type="ECO:0000256" key="4">
    <source>
        <dbReference type="ARBA" id="ARBA00022554"/>
    </source>
</evidence>
<dbReference type="VEuPathDB" id="FungiDB:MELLADRAFT_38685"/>
<evidence type="ECO:0000256" key="1">
    <source>
        <dbReference type="ARBA" id="ARBA00004128"/>
    </source>
</evidence>
<dbReference type="CDD" id="cd17483">
    <property type="entry name" value="MFS_Atg22_like"/>
    <property type="match status" value="1"/>
</dbReference>
<evidence type="ECO:0000256" key="6">
    <source>
        <dbReference type="ARBA" id="ARBA00022970"/>
    </source>
</evidence>
<dbReference type="PANTHER" id="PTHR23519">
    <property type="entry name" value="AUTOPHAGY-RELATED PROTEIN 22"/>
    <property type="match status" value="1"/>
</dbReference>
<dbReference type="Pfam" id="PF11700">
    <property type="entry name" value="ATG22"/>
    <property type="match status" value="1"/>
</dbReference>
<feature type="transmembrane region" description="Helical" evidence="10">
    <location>
        <begin position="103"/>
        <end position="122"/>
    </location>
</feature>
<feature type="transmembrane region" description="Helical" evidence="10">
    <location>
        <begin position="281"/>
        <end position="305"/>
    </location>
</feature>
<dbReference type="KEGG" id="mlr:MELLADRAFT_38685"/>
<feature type="transmembrane region" description="Helical" evidence="10">
    <location>
        <begin position="222"/>
        <end position="244"/>
    </location>
</feature>
<keyword evidence="8 10" id="KW-0072">Autophagy</keyword>
<feature type="transmembrane region" description="Helical" evidence="10">
    <location>
        <begin position="349"/>
        <end position="368"/>
    </location>
</feature>
<dbReference type="STRING" id="747676.F4RZE9"/>
<evidence type="ECO:0000313" key="11">
    <source>
        <dbReference type="EMBL" id="EGG02267.1"/>
    </source>
</evidence>
<feature type="transmembrane region" description="Helical" evidence="10">
    <location>
        <begin position="317"/>
        <end position="337"/>
    </location>
</feature>
<evidence type="ECO:0000256" key="3">
    <source>
        <dbReference type="ARBA" id="ARBA00022448"/>
    </source>
</evidence>
<comment type="function">
    <text evidence="10">Vacuolar effluxer which mediate the efflux of amino acids resulting from autophagic degradation. The release of autophagic amino acids allows the maintenance of protein synthesis and viability during nitrogen starvation.</text>
</comment>
<dbReference type="GO" id="GO:0006914">
    <property type="term" value="P:autophagy"/>
    <property type="evidence" value="ECO:0007669"/>
    <property type="project" value="UniProtKB-KW"/>
</dbReference>
<dbReference type="InParanoid" id="F4RZE9"/>
<feature type="transmembrane region" description="Helical" evidence="10">
    <location>
        <begin position="134"/>
        <end position="153"/>
    </location>
</feature>
<feature type="transmembrane region" description="Helical" evidence="10">
    <location>
        <begin position="199"/>
        <end position="216"/>
    </location>
</feature>
<keyword evidence="9 10" id="KW-0472">Membrane</keyword>
<dbReference type="OrthoDB" id="42657at2759"/>
<feature type="non-terminal residue" evidence="11">
    <location>
        <position position="1"/>
    </location>
</feature>
<dbReference type="InterPro" id="IPR044738">
    <property type="entry name" value="Atg22"/>
</dbReference>
<feature type="transmembrane region" description="Helical" evidence="10">
    <location>
        <begin position="72"/>
        <end position="91"/>
    </location>
</feature>
<organism evidence="12">
    <name type="scientific">Melampsora larici-populina (strain 98AG31 / pathotype 3-4-7)</name>
    <name type="common">Poplar leaf rust fungus</name>
    <dbReference type="NCBI Taxonomy" id="747676"/>
    <lineage>
        <taxon>Eukaryota</taxon>
        <taxon>Fungi</taxon>
        <taxon>Dikarya</taxon>
        <taxon>Basidiomycota</taxon>
        <taxon>Pucciniomycotina</taxon>
        <taxon>Pucciniomycetes</taxon>
        <taxon>Pucciniales</taxon>
        <taxon>Melampsoraceae</taxon>
        <taxon>Melampsora</taxon>
    </lineage>
</organism>
<keyword evidence="4 10" id="KW-0926">Vacuole</keyword>
<dbReference type="GO" id="GO:0032974">
    <property type="term" value="P:amino acid transmembrane export from vacuole"/>
    <property type="evidence" value="ECO:0007669"/>
    <property type="project" value="InterPro"/>
</dbReference>
<dbReference type="GO" id="GO:0005774">
    <property type="term" value="C:vacuolar membrane"/>
    <property type="evidence" value="ECO:0007669"/>
    <property type="project" value="UniProtKB-SubCell"/>
</dbReference>
<keyword evidence="3 10" id="KW-0813">Transport</keyword>
<feature type="transmembrane region" description="Helical" evidence="10">
    <location>
        <begin position="447"/>
        <end position="465"/>
    </location>
</feature>
<dbReference type="SUPFAM" id="SSF103473">
    <property type="entry name" value="MFS general substrate transporter"/>
    <property type="match status" value="1"/>
</dbReference>
<evidence type="ECO:0000256" key="10">
    <source>
        <dbReference type="RuleBase" id="RU363073"/>
    </source>
</evidence>
<sequence>PVVSRRELWSYYLYYNGNNGVGPMGYSFTLFQSLVTSAGHDPRVGKGSICQADGSGQCVIEFWGSLKDVNSVVLIANGLAFAIMTVMFTTLGGAADYGSFGRYLLLILTLICWASQYCTLALNEDPSRWRWAMALYMIGFVTYGATLVFYAAAFPRLARHTPRAKAALQRSSSLTADELEIELSLERNRISNISTLHSNLGYLFIIIINLAVLIPLDGKKLVDTYTIVLTNSYWVVLGIWWFIFQNPRPGPALPPRSSYWTVSWHDLLRAIRQAKKLPITFIYLIAFFLLADGLNTTGTVISIIGGNQFEFSFLASTYINMTQAITSIISTGGFYLIQKRWKFRTKTMFVITNVVTAMIPAWGMIGIWTNKIGFHHRWEFWVYNVIFGFFQAPYYAYSQTLMAELSPPGCENMFFSLFGFSNRASSIIGPNVVQAIIDHTHSTHTGFAFLFPLCLLASIIIWVNVDVERGVLDAREWAEKENLSRAKVE</sequence>
<proteinExistence type="inferred from homology"/>
<evidence type="ECO:0000256" key="8">
    <source>
        <dbReference type="ARBA" id="ARBA00023006"/>
    </source>
</evidence>
<dbReference type="InterPro" id="IPR024671">
    <property type="entry name" value="Atg22-like"/>
</dbReference>
<dbReference type="Gene3D" id="1.20.1250.20">
    <property type="entry name" value="MFS general substrate transporter like domains"/>
    <property type="match status" value="1"/>
</dbReference>